<comment type="caution">
    <text evidence="1">The sequence shown here is derived from an EMBL/GenBank/DDBJ whole genome shotgun (WGS) entry which is preliminary data.</text>
</comment>
<evidence type="ECO:0000313" key="1">
    <source>
        <dbReference type="EMBL" id="GER85975.1"/>
    </source>
</evidence>
<keyword evidence="2" id="KW-1185">Reference proteome</keyword>
<name>A0A5J4KFA5_9CHLR</name>
<dbReference type="EMBL" id="BKZW01000001">
    <property type="protein sequence ID" value="GER85975.1"/>
    <property type="molecule type" value="Genomic_DNA"/>
</dbReference>
<proteinExistence type="predicted"/>
<evidence type="ECO:0000313" key="2">
    <source>
        <dbReference type="Proteomes" id="UP000326912"/>
    </source>
</evidence>
<protein>
    <submittedName>
        <fullName evidence="1">Uncharacterized protein</fullName>
    </submittedName>
</protein>
<dbReference type="RefSeq" id="WP_151754183.1">
    <property type="nucleotide sequence ID" value="NZ_BKZW01000001.1"/>
</dbReference>
<reference evidence="1 2" key="1">
    <citation type="submission" date="2019-10" db="EMBL/GenBank/DDBJ databases">
        <title>Dictyobacter vulcani sp. nov., within the class Ktedonobacteria, isolated from soil of volcanic Mt. Zao.</title>
        <authorList>
            <person name="Zheng Y."/>
            <person name="Wang C.M."/>
            <person name="Sakai Y."/>
            <person name="Abe K."/>
            <person name="Yokota A."/>
            <person name="Yabe S."/>
        </authorList>
    </citation>
    <scope>NUCLEOTIDE SEQUENCE [LARGE SCALE GENOMIC DNA]</scope>
    <source>
        <strain evidence="1 2">W12</strain>
    </source>
</reference>
<accession>A0A5J4KFA5</accession>
<dbReference type="AlphaFoldDB" id="A0A5J4KFA5"/>
<dbReference type="Proteomes" id="UP000326912">
    <property type="component" value="Unassembled WGS sequence"/>
</dbReference>
<sequence>MPQDPKKQQKAVMKKRKKAAQHKVSAKANLTFSKEGMLREARSLPLLECWISQSWQQDAPGLVQIIIARTQLDRRICFGSYLVDKLCLGLKNTFVRTDYSQRDYEREMERFQSRMEMQPCSLELAQQMIYAAIDYAAKFGFVKNCRGWQF</sequence>
<organism evidence="1 2">
    <name type="scientific">Dictyobacter vulcani</name>
    <dbReference type="NCBI Taxonomy" id="2607529"/>
    <lineage>
        <taxon>Bacteria</taxon>
        <taxon>Bacillati</taxon>
        <taxon>Chloroflexota</taxon>
        <taxon>Ktedonobacteria</taxon>
        <taxon>Ktedonobacterales</taxon>
        <taxon>Dictyobacteraceae</taxon>
        <taxon>Dictyobacter</taxon>
    </lineage>
</organism>
<gene>
    <name evidence="1" type="ORF">KDW_01370</name>
</gene>